<organism evidence="1 2">
    <name type="scientific">Rhizobium sophorae</name>
    <dbReference type="NCBI Taxonomy" id="1535242"/>
    <lineage>
        <taxon>Bacteria</taxon>
        <taxon>Pseudomonadati</taxon>
        <taxon>Pseudomonadota</taxon>
        <taxon>Alphaproteobacteria</taxon>
        <taxon>Hyphomicrobiales</taxon>
        <taxon>Rhizobiaceae</taxon>
        <taxon>Rhizobium/Agrobacterium group</taxon>
        <taxon>Rhizobium</taxon>
    </lineage>
</organism>
<dbReference type="RefSeq" id="WP_171377635.1">
    <property type="nucleotide sequence ID" value="NZ_JABFCN010000047.1"/>
</dbReference>
<gene>
    <name evidence="1" type="ORF">G9X64_26000</name>
</gene>
<accession>A0A7Y3WHD9</accession>
<evidence type="ECO:0000313" key="2">
    <source>
        <dbReference type="Proteomes" id="UP000519972"/>
    </source>
</evidence>
<reference evidence="1 2" key="1">
    <citation type="submission" date="2020-02" db="EMBL/GenBank/DDBJ databases">
        <authorList>
            <person name="Sun Q."/>
        </authorList>
    </citation>
    <scope>NUCLEOTIDE SEQUENCE [LARGE SCALE GENOMIC DNA]</scope>
    <source>
        <strain evidence="1 2">CCBAU 03386</strain>
    </source>
</reference>
<keyword evidence="2" id="KW-1185">Reference proteome</keyword>
<dbReference type="Proteomes" id="UP000519972">
    <property type="component" value="Unassembled WGS sequence"/>
</dbReference>
<dbReference type="EMBL" id="JABFCN010000047">
    <property type="protein sequence ID" value="NNU39867.1"/>
    <property type="molecule type" value="Genomic_DNA"/>
</dbReference>
<sequence>MAIIPESFKAYQYQTGIDRIRDAYRASAATINKTVSEATQASLQYLESGADDREYDEDGILVSSTASLLAQAELDAILAVTVVREAFITSAFHYWERSARAWTGLHEFEHKFADLRRETRRLYPVSPQLPNLNRLNNVLKHNSHRVDPTLLKKRPDYFGTLFPGRNGNNPPEPRLRISHEHVEEAFDIVKASGPKR</sequence>
<proteinExistence type="predicted"/>
<protein>
    <submittedName>
        <fullName evidence="1">Uncharacterized protein</fullName>
    </submittedName>
</protein>
<comment type="caution">
    <text evidence="1">The sequence shown here is derived from an EMBL/GenBank/DDBJ whole genome shotgun (WGS) entry which is preliminary data.</text>
</comment>
<evidence type="ECO:0000313" key="1">
    <source>
        <dbReference type="EMBL" id="NNU39867.1"/>
    </source>
</evidence>
<name>A0A7Y3WHD9_9HYPH</name>
<dbReference type="AlphaFoldDB" id="A0A7Y3WHD9"/>